<protein>
    <submittedName>
        <fullName evidence="1">Uncharacterized protein</fullName>
    </submittedName>
</protein>
<gene>
    <name evidence="1" type="primary">AVEN_23585_1</name>
    <name evidence="1" type="ORF">CEXT_616441</name>
</gene>
<reference evidence="1 2" key="1">
    <citation type="submission" date="2021-06" db="EMBL/GenBank/DDBJ databases">
        <title>Caerostris extrusa draft genome.</title>
        <authorList>
            <person name="Kono N."/>
            <person name="Arakawa K."/>
        </authorList>
    </citation>
    <scope>NUCLEOTIDE SEQUENCE [LARGE SCALE GENOMIC DNA]</scope>
</reference>
<evidence type="ECO:0000313" key="1">
    <source>
        <dbReference type="EMBL" id="GIY37673.1"/>
    </source>
</evidence>
<evidence type="ECO:0000313" key="2">
    <source>
        <dbReference type="Proteomes" id="UP001054945"/>
    </source>
</evidence>
<dbReference type="Proteomes" id="UP001054945">
    <property type="component" value="Unassembled WGS sequence"/>
</dbReference>
<sequence length="274" mass="31756">MAISKNMIFTTKEKKKFSSKKDIEVPVDPCQGWVTPCKYCDKRFGKWLDVSEETLAKIPTRPGIFVLALYYKNCTEVVDITINTNDIQRLAYTKIDHAKDYIIDKKTNTSSKSTILCRWMAFKETNDKDVIKLCAHWYNNGVLPKFLKSWPGLDILQNAESLRFSHYLHKWCYIKIESIWRHSKPLPTKTAEVIKGCNWTQPCEICDSYFGEWKKVTNVVAKSLAPEKSGIYMLSVCYSTTREVVKICYGKKITLNIKGSFEKHYKSHGLHLEI</sequence>
<proteinExistence type="predicted"/>
<keyword evidence="2" id="KW-1185">Reference proteome</keyword>
<organism evidence="1 2">
    <name type="scientific">Caerostris extrusa</name>
    <name type="common">Bark spider</name>
    <name type="synonym">Caerostris bankana</name>
    <dbReference type="NCBI Taxonomy" id="172846"/>
    <lineage>
        <taxon>Eukaryota</taxon>
        <taxon>Metazoa</taxon>
        <taxon>Ecdysozoa</taxon>
        <taxon>Arthropoda</taxon>
        <taxon>Chelicerata</taxon>
        <taxon>Arachnida</taxon>
        <taxon>Araneae</taxon>
        <taxon>Araneomorphae</taxon>
        <taxon>Entelegynae</taxon>
        <taxon>Araneoidea</taxon>
        <taxon>Araneidae</taxon>
        <taxon>Caerostris</taxon>
    </lineage>
</organism>
<name>A0AAV4STC0_CAEEX</name>
<dbReference type="EMBL" id="BPLR01010202">
    <property type="protein sequence ID" value="GIY37673.1"/>
    <property type="molecule type" value="Genomic_DNA"/>
</dbReference>
<comment type="caution">
    <text evidence="1">The sequence shown here is derived from an EMBL/GenBank/DDBJ whole genome shotgun (WGS) entry which is preliminary data.</text>
</comment>
<accession>A0AAV4STC0</accession>
<dbReference type="AlphaFoldDB" id="A0AAV4STC0"/>